<dbReference type="InterPro" id="IPR036259">
    <property type="entry name" value="MFS_trans_sf"/>
</dbReference>
<dbReference type="Proteomes" id="UP000094622">
    <property type="component" value="Unassembled WGS sequence"/>
</dbReference>
<evidence type="ECO:0000313" key="6">
    <source>
        <dbReference type="EMBL" id="ODN71533.1"/>
    </source>
</evidence>
<keyword evidence="1 4" id="KW-0812">Transmembrane</keyword>
<evidence type="ECO:0000256" key="4">
    <source>
        <dbReference type="SAM" id="Phobius"/>
    </source>
</evidence>
<accession>A0A1E3H5D6</accession>
<organism evidence="6 7">
    <name type="scientific">Methylobrevis pamukkalensis</name>
    <dbReference type="NCBI Taxonomy" id="1439726"/>
    <lineage>
        <taxon>Bacteria</taxon>
        <taxon>Pseudomonadati</taxon>
        <taxon>Pseudomonadota</taxon>
        <taxon>Alphaproteobacteria</taxon>
        <taxon>Hyphomicrobiales</taxon>
        <taxon>Pleomorphomonadaceae</taxon>
        <taxon>Methylobrevis</taxon>
    </lineage>
</organism>
<dbReference type="AlphaFoldDB" id="A0A1E3H5D6"/>
<proteinExistence type="predicted"/>
<keyword evidence="7" id="KW-1185">Reference proteome</keyword>
<feature type="transmembrane region" description="Helical" evidence="4">
    <location>
        <begin position="59"/>
        <end position="81"/>
    </location>
</feature>
<dbReference type="PROSITE" id="PS50850">
    <property type="entry name" value="MFS"/>
    <property type="match status" value="1"/>
</dbReference>
<comment type="caution">
    <text evidence="6">The sequence shown here is derived from an EMBL/GenBank/DDBJ whole genome shotgun (WGS) entry which is preliminary data.</text>
</comment>
<keyword evidence="3 4" id="KW-0472">Membrane</keyword>
<dbReference type="EMBL" id="MCRJ01000019">
    <property type="protein sequence ID" value="ODN71533.1"/>
    <property type="molecule type" value="Genomic_DNA"/>
</dbReference>
<sequence length="117" mass="12384">MIAFSIGMIAAVVAFAVTTQPLWIMIAALAFQIMALLHVPTLTIYAAELFPTSHRGRTSAAAWSINRVASALAPLILLPLMKSQGVWPMYLLVIVALLVGIGLVAMAPNGRAGRSVD</sequence>
<evidence type="ECO:0000313" key="7">
    <source>
        <dbReference type="Proteomes" id="UP000094622"/>
    </source>
</evidence>
<dbReference type="Gene3D" id="1.20.1250.20">
    <property type="entry name" value="MFS general substrate transporter like domains"/>
    <property type="match status" value="1"/>
</dbReference>
<feature type="transmembrane region" description="Helical" evidence="4">
    <location>
        <begin position="26"/>
        <end position="47"/>
    </location>
</feature>
<evidence type="ECO:0000256" key="1">
    <source>
        <dbReference type="ARBA" id="ARBA00022692"/>
    </source>
</evidence>
<reference evidence="6 7" key="1">
    <citation type="submission" date="2016-07" db="EMBL/GenBank/DDBJ databases">
        <title>Draft Genome Sequence of Methylobrevis pamukkalensis PK2.</title>
        <authorList>
            <person name="Vasilenko O.V."/>
            <person name="Doronina N.V."/>
            <person name="Shmareva M.N."/>
            <person name="Tarlachkov S.V."/>
            <person name="Mustakhimov I."/>
            <person name="Trotsenko Y.A."/>
        </authorList>
    </citation>
    <scope>NUCLEOTIDE SEQUENCE [LARGE SCALE GENOMIC DNA]</scope>
    <source>
        <strain evidence="6 7">PK2</strain>
    </source>
</reference>
<feature type="domain" description="Major facilitator superfamily (MFS) profile" evidence="5">
    <location>
        <begin position="1"/>
        <end position="111"/>
    </location>
</feature>
<gene>
    <name evidence="6" type="ORF">A6302_01137</name>
</gene>
<feature type="transmembrane region" description="Helical" evidence="4">
    <location>
        <begin position="87"/>
        <end position="107"/>
    </location>
</feature>
<protein>
    <recommendedName>
        <fullName evidence="5">Major facilitator superfamily (MFS) profile domain-containing protein</fullName>
    </recommendedName>
</protein>
<dbReference type="GO" id="GO:0022857">
    <property type="term" value="F:transmembrane transporter activity"/>
    <property type="evidence" value="ECO:0007669"/>
    <property type="project" value="InterPro"/>
</dbReference>
<dbReference type="InterPro" id="IPR020846">
    <property type="entry name" value="MFS_dom"/>
</dbReference>
<name>A0A1E3H5D6_9HYPH</name>
<evidence type="ECO:0000256" key="2">
    <source>
        <dbReference type="ARBA" id="ARBA00022989"/>
    </source>
</evidence>
<evidence type="ECO:0000256" key="3">
    <source>
        <dbReference type="ARBA" id="ARBA00023136"/>
    </source>
</evidence>
<evidence type="ECO:0000259" key="5">
    <source>
        <dbReference type="PROSITE" id="PS50850"/>
    </source>
</evidence>
<dbReference type="SUPFAM" id="SSF103473">
    <property type="entry name" value="MFS general substrate transporter"/>
    <property type="match status" value="1"/>
</dbReference>
<keyword evidence="2 4" id="KW-1133">Transmembrane helix</keyword>